<evidence type="ECO:0000313" key="3">
    <source>
        <dbReference type="EnsemblPlants" id="ONIVA01G21480.2"/>
    </source>
</evidence>
<reference evidence="3" key="1">
    <citation type="submission" date="2015-04" db="UniProtKB">
        <authorList>
            <consortium name="EnsemblPlants"/>
        </authorList>
    </citation>
    <scope>IDENTIFICATION</scope>
    <source>
        <strain evidence="3">SL10</strain>
    </source>
</reference>
<evidence type="ECO:0000313" key="4">
    <source>
        <dbReference type="Proteomes" id="UP000006591"/>
    </source>
</evidence>
<dbReference type="SUPFAM" id="SSF51197">
    <property type="entry name" value="Clavaminate synthase-like"/>
    <property type="match status" value="1"/>
</dbReference>
<dbReference type="AlphaFoldDB" id="A0A0E0FMX3"/>
<name>A0A0E0FMX3_ORYNI</name>
<dbReference type="GO" id="GO:0016706">
    <property type="term" value="F:2-oxoglutarate-dependent dioxygenase activity"/>
    <property type="evidence" value="ECO:0007669"/>
    <property type="project" value="TreeGrafter"/>
</dbReference>
<protein>
    <recommendedName>
        <fullName evidence="2">JmjC domain-containing protein</fullName>
    </recommendedName>
</protein>
<reference evidence="3" key="2">
    <citation type="submission" date="2018-04" db="EMBL/GenBank/DDBJ databases">
        <title>OnivRS2 (Oryza nivara Reference Sequence Version 2).</title>
        <authorList>
            <person name="Zhang J."/>
            <person name="Kudrna D."/>
            <person name="Lee S."/>
            <person name="Talag J."/>
            <person name="Rajasekar S."/>
            <person name="Welchert J."/>
            <person name="Hsing Y.-I."/>
            <person name="Wing R.A."/>
        </authorList>
    </citation>
    <scope>NUCLEOTIDE SEQUENCE [LARGE SCALE GENOMIC DNA]</scope>
</reference>
<dbReference type="EnsemblPlants" id="ONIVA01G21480.2">
    <property type="protein sequence ID" value="ONIVA01G21480.2"/>
    <property type="gene ID" value="ONIVA01G21480"/>
</dbReference>
<dbReference type="GO" id="GO:0005634">
    <property type="term" value="C:nucleus"/>
    <property type="evidence" value="ECO:0007669"/>
    <property type="project" value="TreeGrafter"/>
</dbReference>
<dbReference type="Proteomes" id="UP000006591">
    <property type="component" value="Chromosome 1"/>
</dbReference>
<dbReference type="InterPro" id="IPR041667">
    <property type="entry name" value="Cupin_8"/>
</dbReference>
<dbReference type="Gene3D" id="2.60.120.650">
    <property type="entry name" value="Cupin"/>
    <property type="match status" value="1"/>
</dbReference>
<dbReference type="GO" id="GO:0045905">
    <property type="term" value="P:positive regulation of translational termination"/>
    <property type="evidence" value="ECO:0007669"/>
    <property type="project" value="TreeGrafter"/>
</dbReference>
<dbReference type="PROSITE" id="PS51184">
    <property type="entry name" value="JMJC"/>
    <property type="match status" value="1"/>
</dbReference>
<dbReference type="PANTHER" id="PTHR12480">
    <property type="entry name" value="ARGININE DEMETHYLASE AND LYSYL-HYDROXYLASE JMJD"/>
    <property type="match status" value="1"/>
</dbReference>
<sequence length="648" mass="74038">MAGGSCGGGSRVKVVGQVERVDGATLSYAEFVDRFMRPNLPVVLTGLTSSWRSCHDWTLAAAADRRAPDLDFLARSFPSPLVQVADCSSREFSDQKRFEMSMREFVDHWAASSSNGDSDGSLLYLKDWHFVKEYPGYVAYTTPTFFADDWLNMYLDSHPIHRDSDIANHTNEINCADYRFVYMGPKGTWTPLHADVFRSYSWSANVCGRKLWLFLPPSQSHFVFDRNLRSSVYNINDDVSEKQFPEFNNTKWLECTQEQNEIIFVPSGWYHQVHNLEDTISINHNWFNGYNLHWVWNLLHEDYKVAKDYIEDIRDICDDFEGLCQRNLAANTGMNFYDFFVFITRFALANIVELYHIQNPKDTDFISAETANHFVYNLMSIRDVASKMVSTEAFNTENICNISEQNRSAFSDIIKILEEESFRRLLVALSKAYNYIDRGQKDCLKMKDSSQKGCLSVTCLKPDCNVVGDIISFMREIHGPMDLESWILDQLTTVECSHPLHSGRIAKHDIPITILRQKNKNHWEKWRILLKCSLHAGSLEHYRGRPPRFSLLQPFLTAECGLSIALTPHAPISKGQTVSCCNPAEMNSRSLALKHRFFSGSLTSRCVASSTAYVQAPACSSCMYSPSSSLFYPLLLSVIAMFSYRVIC</sequence>
<dbReference type="GO" id="GO:0043565">
    <property type="term" value="F:sequence-specific DNA binding"/>
    <property type="evidence" value="ECO:0007669"/>
    <property type="project" value="TreeGrafter"/>
</dbReference>
<accession>A0A0E0FMX3</accession>
<organism evidence="3">
    <name type="scientific">Oryza nivara</name>
    <name type="common">Indian wild rice</name>
    <name type="synonym">Oryza sativa f. spontanea</name>
    <dbReference type="NCBI Taxonomy" id="4536"/>
    <lineage>
        <taxon>Eukaryota</taxon>
        <taxon>Viridiplantae</taxon>
        <taxon>Streptophyta</taxon>
        <taxon>Embryophyta</taxon>
        <taxon>Tracheophyta</taxon>
        <taxon>Spermatophyta</taxon>
        <taxon>Magnoliopsida</taxon>
        <taxon>Liliopsida</taxon>
        <taxon>Poales</taxon>
        <taxon>Poaceae</taxon>
        <taxon>BOP clade</taxon>
        <taxon>Oryzoideae</taxon>
        <taxon>Oryzeae</taxon>
        <taxon>Oryzinae</taxon>
        <taxon>Oryza</taxon>
    </lineage>
</organism>
<evidence type="ECO:0000256" key="1">
    <source>
        <dbReference type="ARBA" id="ARBA00006801"/>
    </source>
</evidence>
<keyword evidence="4" id="KW-1185">Reference proteome</keyword>
<dbReference type="Pfam" id="PF13621">
    <property type="entry name" value="Cupin_8"/>
    <property type="match status" value="1"/>
</dbReference>
<evidence type="ECO:0000259" key="2">
    <source>
        <dbReference type="PROSITE" id="PS51184"/>
    </source>
</evidence>
<dbReference type="InterPro" id="IPR050910">
    <property type="entry name" value="JMJD6_ArgDemeth/LysHydrox"/>
</dbReference>
<dbReference type="SMART" id="SM00558">
    <property type="entry name" value="JmjC"/>
    <property type="match status" value="1"/>
</dbReference>
<dbReference type="GO" id="GO:0005737">
    <property type="term" value="C:cytoplasm"/>
    <property type="evidence" value="ECO:0007669"/>
    <property type="project" value="TreeGrafter"/>
</dbReference>
<comment type="similarity">
    <text evidence="1">Belongs to the JARID1 histone demethylase family.</text>
</comment>
<dbReference type="Gramene" id="ONIVA01G21480.2">
    <property type="protein sequence ID" value="ONIVA01G21480.2"/>
    <property type="gene ID" value="ONIVA01G21480"/>
</dbReference>
<proteinExistence type="inferred from homology"/>
<dbReference type="PANTHER" id="PTHR12480:SF6">
    <property type="entry name" value="2-OXOGLUTARATE AND IRON-DEPENDENT OXYGENASE JMJD4"/>
    <property type="match status" value="1"/>
</dbReference>
<feature type="domain" description="JmjC" evidence="2">
    <location>
        <begin position="147"/>
        <end position="303"/>
    </location>
</feature>
<dbReference type="InterPro" id="IPR003347">
    <property type="entry name" value="JmjC_dom"/>
</dbReference>